<feature type="domain" description="Response regulatory" evidence="14">
    <location>
        <begin position="3"/>
        <end position="118"/>
    </location>
</feature>
<feature type="domain" description="PAS" evidence="15">
    <location>
        <begin position="286"/>
        <end position="356"/>
    </location>
</feature>
<dbReference type="GO" id="GO:0005524">
    <property type="term" value="F:ATP binding"/>
    <property type="evidence" value="ECO:0007669"/>
    <property type="project" value="UniProtKB-KW"/>
</dbReference>
<dbReference type="CDD" id="cd16922">
    <property type="entry name" value="HATPase_EvgS-ArcB-TorS-like"/>
    <property type="match status" value="1"/>
</dbReference>
<dbReference type="PANTHER" id="PTHR43547">
    <property type="entry name" value="TWO-COMPONENT HISTIDINE KINASE"/>
    <property type="match status" value="1"/>
</dbReference>
<dbReference type="SMART" id="SM00388">
    <property type="entry name" value="HisKA"/>
    <property type="match status" value="1"/>
</dbReference>
<name>A0A951ULR6_9CYAN</name>
<keyword evidence="9" id="KW-0067">ATP-binding</keyword>
<dbReference type="CDD" id="cd00082">
    <property type="entry name" value="HisKA"/>
    <property type="match status" value="1"/>
</dbReference>
<gene>
    <name evidence="17" type="ORF">KME15_04690</name>
</gene>
<dbReference type="GO" id="GO:0000155">
    <property type="term" value="F:phosphorelay sensor kinase activity"/>
    <property type="evidence" value="ECO:0007669"/>
    <property type="project" value="InterPro"/>
</dbReference>
<reference evidence="17" key="2">
    <citation type="journal article" date="2022" name="Microbiol. Resour. Announc.">
        <title>Metagenome Sequencing to Explore Phylogenomics of Terrestrial Cyanobacteria.</title>
        <authorList>
            <person name="Ward R.D."/>
            <person name="Stajich J.E."/>
            <person name="Johansen J.R."/>
            <person name="Huntemann M."/>
            <person name="Clum A."/>
            <person name="Foster B."/>
            <person name="Foster B."/>
            <person name="Roux S."/>
            <person name="Palaniappan K."/>
            <person name="Varghese N."/>
            <person name="Mukherjee S."/>
            <person name="Reddy T.B.K."/>
            <person name="Daum C."/>
            <person name="Copeland A."/>
            <person name="Chen I.A."/>
            <person name="Ivanova N.N."/>
            <person name="Kyrpides N.C."/>
            <person name="Shapiro N."/>
            <person name="Eloe-Fadrosh E.A."/>
            <person name="Pietrasiak N."/>
        </authorList>
    </citation>
    <scope>NUCLEOTIDE SEQUENCE</scope>
    <source>
        <strain evidence="17">UHER 2000/2452</strain>
    </source>
</reference>
<dbReference type="InterPro" id="IPR036890">
    <property type="entry name" value="HATPase_C_sf"/>
</dbReference>
<dbReference type="Gene3D" id="1.10.287.130">
    <property type="match status" value="1"/>
</dbReference>
<dbReference type="SUPFAM" id="SSF55785">
    <property type="entry name" value="PYP-like sensor domain (PAS domain)"/>
    <property type="match status" value="2"/>
</dbReference>
<feature type="domain" description="PAS" evidence="15">
    <location>
        <begin position="158"/>
        <end position="231"/>
    </location>
</feature>
<dbReference type="PROSITE" id="PS50113">
    <property type="entry name" value="PAC"/>
    <property type="match status" value="2"/>
</dbReference>
<comment type="caution">
    <text evidence="12">Lacks conserved residue(s) required for the propagation of feature annotation.</text>
</comment>
<dbReference type="InterPro" id="IPR005467">
    <property type="entry name" value="His_kinase_dom"/>
</dbReference>
<dbReference type="Pfam" id="PF00512">
    <property type="entry name" value="HisKA"/>
    <property type="match status" value="1"/>
</dbReference>
<dbReference type="InterPro" id="IPR011006">
    <property type="entry name" value="CheY-like_superfamily"/>
</dbReference>
<dbReference type="SMART" id="SM00387">
    <property type="entry name" value="HATPase_c"/>
    <property type="match status" value="1"/>
</dbReference>
<evidence type="ECO:0000259" key="14">
    <source>
        <dbReference type="PROSITE" id="PS50110"/>
    </source>
</evidence>
<dbReference type="EMBL" id="JAHHHD010000003">
    <property type="protein sequence ID" value="MBW4657949.1"/>
    <property type="molecule type" value="Genomic_DNA"/>
</dbReference>
<dbReference type="EC" id="2.7.13.3" evidence="3"/>
<evidence type="ECO:0000256" key="10">
    <source>
        <dbReference type="ARBA" id="ARBA00023012"/>
    </source>
</evidence>
<comment type="subcellular location">
    <subcellularLocation>
        <location evidence="2">Cell membrane</location>
    </subcellularLocation>
</comment>
<dbReference type="InterPro" id="IPR001789">
    <property type="entry name" value="Sig_transdc_resp-reg_receiver"/>
</dbReference>
<dbReference type="SUPFAM" id="SSF52172">
    <property type="entry name" value="CheY-like"/>
    <property type="match status" value="2"/>
</dbReference>
<evidence type="ECO:0000256" key="5">
    <source>
        <dbReference type="ARBA" id="ARBA00022553"/>
    </source>
</evidence>
<evidence type="ECO:0000313" key="17">
    <source>
        <dbReference type="EMBL" id="MBW4657949.1"/>
    </source>
</evidence>
<dbReference type="PROSITE" id="PS50109">
    <property type="entry name" value="HIS_KIN"/>
    <property type="match status" value="1"/>
</dbReference>
<dbReference type="GO" id="GO:0005886">
    <property type="term" value="C:plasma membrane"/>
    <property type="evidence" value="ECO:0007669"/>
    <property type="project" value="UniProtKB-SubCell"/>
</dbReference>
<dbReference type="Pfam" id="PF02518">
    <property type="entry name" value="HATPase_c"/>
    <property type="match status" value="1"/>
</dbReference>
<keyword evidence="6" id="KW-0808">Transferase</keyword>
<evidence type="ECO:0000256" key="11">
    <source>
        <dbReference type="ARBA" id="ARBA00023136"/>
    </source>
</evidence>
<dbReference type="PRINTS" id="PR00344">
    <property type="entry name" value="BCTRLSENSOR"/>
</dbReference>
<dbReference type="CDD" id="cd17580">
    <property type="entry name" value="REC_2_DhkD-like"/>
    <property type="match status" value="1"/>
</dbReference>
<evidence type="ECO:0000256" key="4">
    <source>
        <dbReference type="ARBA" id="ARBA00022475"/>
    </source>
</evidence>
<dbReference type="Pfam" id="PF00072">
    <property type="entry name" value="Response_reg"/>
    <property type="match status" value="1"/>
</dbReference>
<dbReference type="InterPro" id="IPR003661">
    <property type="entry name" value="HisK_dim/P_dom"/>
</dbReference>
<comment type="caution">
    <text evidence="17">The sequence shown here is derived from an EMBL/GenBank/DDBJ whole genome shotgun (WGS) entry which is preliminary data.</text>
</comment>
<protein>
    <recommendedName>
        <fullName evidence="3">histidine kinase</fullName>
        <ecNumber evidence="3">2.7.13.3</ecNumber>
    </recommendedName>
</protein>
<keyword evidence="4" id="KW-1003">Cell membrane</keyword>
<evidence type="ECO:0000259" key="13">
    <source>
        <dbReference type="PROSITE" id="PS50109"/>
    </source>
</evidence>
<dbReference type="InterPro" id="IPR036097">
    <property type="entry name" value="HisK_dim/P_sf"/>
</dbReference>
<evidence type="ECO:0000256" key="7">
    <source>
        <dbReference type="ARBA" id="ARBA00022741"/>
    </source>
</evidence>
<evidence type="ECO:0000256" key="9">
    <source>
        <dbReference type="ARBA" id="ARBA00022840"/>
    </source>
</evidence>
<feature type="domain" description="Response regulatory" evidence="14">
    <location>
        <begin position="662"/>
        <end position="779"/>
    </location>
</feature>
<dbReference type="AlphaFoldDB" id="A0A951ULR6"/>
<evidence type="ECO:0000259" key="15">
    <source>
        <dbReference type="PROSITE" id="PS50112"/>
    </source>
</evidence>
<evidence type="ECO:0000256" key="3">
    <source>
        <dbReference type="ARBA" id="ARBA00012438"/>
    </source>
</evidence>
<feature type="modified residue" description="4-aspartylphosphate" evidence="12">
    <location>
        <position position="711"/>
    </location>
</feature>
<feature type="domain" description="PAC" evidence="16">
    <location>
        <begin position="233"/>
        <end position="285"/>
    </location>
</feature>
<dbReference type="InterPro" id="IPR013655">
    <property type="entry name" value="PAS_fold_3"/>
</dbReference>
<dbReference type="SUPFAM" id="SSF55874">
    <property type="entry name" value="ATPase domain of HSP90 chaperone/DNA topoisomerase II/histidine kinase"/>
    <property type="match status" value="1"/>
</dbReference>
<dbReference type="InterPro" id="IPR000014">
    <property type="entry name" value="PAS"/>
</dbReference>
<dbReference type="FunFam" id="3.30.565.10:FF:000023">
    <property type="entry name" value="PAS domain-containing sensor histidine kinase"/>
    <property type="match status" value="1"/>
</dbReference>
<evidence type="ECO:0000256" key="12">
    <source>
        <dbReference type="PROSITE-ProRule" id="PRU00169"/>
    </source>
</evidence>
<dbReference type="InterPro" id="IPR000700">
    <property type="entry name" value="PAS-assoc_C"/>
</dbReference>
<sequence length="783" mass="88301">MNRILLLLEHRENRRLLSEWLQPRYQVIELEPDADGIDESLLSQSFDLCIIGPRTLDQLWQAVQVRRSAEQPVLLPFLLSTSRQGVKYGTRYLWKSIDELITQPIEKLELQARVEILLRSRQLSLQLQASKQITAEQIKARQQAEVKRDRAISAQRYSDEQFLQMAEIIPSVFWLFDLQTQQMIYLSPAYQEIWGRSREELYDDFSIWIETVHPDDRPQMRTAPERCIANGRNDEEYRIIQPDGAVRWIRDRGFSLYDAQGQPCRLAGVAEDITDRKYTELALQESEQRYRDLAEAMPQIVGLMQPTGEITYLNQQWYRYTGLSEAESLGFGCFVAVHPDDRERIVQSWQLAVAAGQQAEVEYRLRRRDGMYRWFVSRAVPRHDRSGQIASWIGTVTDIDDQKRGQEAAERANRVKDEFLAVLSHELRTPMNPILGWATLLQRGKLDAAKTTQALATIERNAKLQVQLIDDLLDISRILRGMLTLTMLPVDLSAVVMSAIDTVRLAIDAKAIRLNLRLSPEVGYVLGDTTRLQQVVWNLITNAVKFTPADGEISIELIQVENQAQIQVRDSGKGIQPDFLPHVFEHFRQEDGATTRKFGGLGLGLAIVRQIVEMHGGMVRVESPGKDQGATFTVCLPLMSSKTAPQALERSPQCTGDLSDIKILVVDDDPDSREFIAFALEQAGATVTVVGSGSEALQSLIQSPPDLLISDIGMPEMDGYALMQQIRSLTSPQGKIPAIALTAYAGEADEQRAYQVGFQKHMAKPIDPVAGVAAVSELIRSLA</sequence>
<dbReference type="Pfam" id="PF08447">
    <property type="entry name" value="PAS_3"/>
    <property type="match status" value="2"/>
</dbReference>
<keyword evidence="5 12" id="KW-0597">Phosphoprotein</keyword>
<dbReference type="SMART" id="SM00086">
    <property type="entry name" value="PAC"/>
    <property type="match status" value="2"/>
</dbReference>
<dbReference type="Gene3D" id="3.40.50.2300">
    <property type="match status" value="1"/>
</dbReference>
<comment type="catalytic activity">
    <reaction evidence="1">
        <text>ATP + protein L-histidine = ADP + protein N-phospho-L-histidine.</text>
        <dbReference type="EC" id="2.7.13.3"/>
    </reaction>
</comment>
<keyword evidence="7" id="KW-0547">Nucleotide-binding</keyword>
<dbReference type="NCBIfam" id="TIGR00229">
    <property type="entry name" value="sensory_box"/>
    <property type="match status" value="2"/>
</dbReference>
<dbReference type="Proteomes" id="UP000757435">
    <property type="component" value="Unassembled WGS sequence"/>
</dbReference>
<organism evidence="17 18">
    <name type="scientific">Drouetiella hepatica Uher 2000/2452</name>
    <dbReference type="NCBI Taxonomy" id="904376"/>
    <lineage>
        <taxon>Bacteria</taxon>
        <taxon>Bacillati</taxon>
        <taxon>Cyanobacteriota</taxon>
        <taxon>Cyanophyceae</taxon>
        <taxon>Oculatellales</taxon>
        <taxon>Oculatellaceae</taxon>
        <taxon>Drouetiella</taxon>
    </lineage>
</organism>
<dbReference type="InterPro" id="IPR001610">
    <property type="entry name" value="PAC"/>
</dbReference>
<dbReference type="Gene3D" id="3.30.565.10">
    <property type="entry name" value="Histidine kinase-like ATPase, C-terminal domain"/>
    <property type="match status" value="1"/>
</dbReference>
<dbReference type="PROSITE" id="PS50110">
    <property type="entry name" value="RESPONSE_REGULATORY"/>
    <property type="match status" value="2"/>
</dbReference>
<reference evidence="17" key="1">
    <citation type="submission" date="2021-05" db="EMBL/GenBank/DDBJ databases">
        <authorList>
            <person name="Pietrasiak N."/>
            <person name="Ward R."/>
            <person name="Stajich J.E."/>
            <person name="Kurbessoian T."/>
        </authorList>
    </citation>
    <scope>NUCLEOTIDE SEQUENCE</scope>
    <source>
        <strain evidence="17">UHER 2000/2452</strain>
    </source>
</reference>
<evidence type="ECO:0000256" key="1">
    <source>
        <dbReference type="ARBA" id="ARBA00000085"/>
    </source>
</evidence>
<keyword evidence="10" id="KW-0902">Two-component regulatory system</keyword>
<feature type="domain" description="PAC" evidence="16">
    <location>
        <begin position="359"/>
        <end position="411"/>
    </location>
</feature>
<evidence type="ECO:0000313" key="18">
    <source>
        <dbReference type="Proteomes" id="UP000757435"/>
    </source>
</evidence>
<proteinExistence type="predicted"/>
<evidence type="ECO:0000256" key="6">
    <source>
        <dbReference type="ARBA" id="ARBA00022679"/>
    </source>
</evidence>
<evidence type="ECO:0000256" key="2">
    <source>
        <dbReference type="ARBA" id="ARBA00004236"/>
    </source>
</evidence>
<dbReference type="SMART" id="SM00448">
    <property type="entry name" value="REC"/>
    <property type="match status" value="1"/>
</dbReference>
<dbReference type="InterPro" id="IPR003594">
    <property type="entry name" value="HATPase_dom"/>
</dbReference>
<dbReference type="SUPFAM" id="SSF47384">
    <property type="entry name" value="Homodimeric domain of signal transducing histidine kinase"/>
    <property type="match status" value="1"/>
</dbReference>
<dbReference type="CDD" id="cd00130">
    <property type="entry name" value="PAS"/>
    <property type="match status" value="2"/>
</dbReference>
<evidence type="ECO:0000259" key="16">
    <source>
        <dbReference type="PROSITE" id="PS50113"/>
    </source>
</evidence>
<dbReference type="InterPro" id="IPR035965">
    <property type="entry name" value="PAS-like_dom_sf"/>
</dbReference>
<dbReference type="FunFam" id="3.30.450.20:FF:000099">
    <property type="entry name" value="Sensory box sensor histidine kinase"/>
    <property type="match status" value="1"/>
</dbReference>
<accession>A0A951ULR6</accession>
<dbReference type="PROSITE" id="PS50112">
    <property type="entry name" value="PAS"/>
    <property type="match status" value="2"/>
</dbReference>
<dbReference type="InterPro" id="IPR004358">
    <property type="entry name" value="Sig_transdc_His_kin-like_C"/>
</dbReference>
<keyword evidence="11" id="KW-0472">Membrane</keyword>
<feature type="domain" description="Histidine kinase" evidence="13">
    <location>
        <begin position="422"/>
        <end position="640"/>
    </location>
</feature>
<dbReference type="SMART" id="SM00091">
    <property type="entry name" value="PAS"/>
    <property type="match status" value="2"/>
</dbReference>
<keyword evidence="8" id="KW-0418">Kinase</keyword>
<evidence type="ECO:0000256" key="8">
    <source>
        <dbReference type="ARBA" id="ARBA00022777"/>
    </source>
</evidence>
<dbReference type="PANTHER" id="PTHR43547:SF2">
    <property type="entry name" value="HYBRID SIGNAL TRANSDUCTION HISTIDINE KINASE C"/>
    <property type="match status" value="1"/>
</dbReference>
<dbReference type="Gene3D" id="3.30.450.20">
    <property type="entry name" value="PAS domain"/>
    <property type="match status" value="2"/>
</dbReference>